<name>D7FQF9_ECTSI</name>
<proteinExistence type="predicted"/>
<sequence length="228" mass="24558">MRGVPVFCTPSMASFLRSNQPWRQLTDRGNITIQELDIDATDNSKDAVPVQLTRSLSVLPVPVPHRAELSDTIAYVVSVASRAVDASGTAVSHTSKLDLGPPAEVSSGENDTMKLLYCPDTDGWSDWKRNISSWCNEVDVALLDATFHGKGELKGRDMSEVSHPIATETMAQLAGCKAEVVLIHLNHTNPLLTADSPERAQAVAAGYKVGSFGMEWAPTLETPADSRA</sequence>
<evidence type="ECO:0000313" key="1">
    <source>
        <dbReference type="EMBL" id="CBJ48491.1"/>
    </source>
</evidence>
<dbReference type="Gene3D" id="3.60.15.10">
    <property type="entry name" value="Ribonuclease Z/Hydroxyacylglutathione hydrolase-like"/>
    <property type="match status" value="1"/>
</dbReference>
<protein>
    <submittedName>
        <fullName evidence="1">Coenzyme PQQ synthesis protein B</fullName>
    </submittedName>
</protein>
<organism evidence="1 2">
    <name type="scientific">Ectocarpus siliculosus</name>
    <name type="common">Brown alga</name>
    <name type="synonym">Conferva siliculosa</name>
    <dbReference type="NCBI Taxonomy" id="2880"/>
    <lineage>
        <taxon>Eukaryota</taxon>
        <taxon>Sar</taxon>
        <taxon>Stramenopiles</taxon>
        <taxon>Ochrophyta</taxon>
        <taxon>PX clade</taxon>
        <taxon>Phaeophyceae</taxon>
        <taxon>Ectocarpales</taxon>
        <taxon>Ectocarpaceae</taxon>
        <taxon>Ectocarpus</taxon>
    </lineage>
</organism>
<dbReference type="EMBL" id="FN648375">
    <property type="protein sequence ID" value="CBJ48491.1"/>
    <property type="molecule type" value="Genomic_DNA"/>
</dbReference>
<dbReference type="AlphaFoldDB" id="D7FQF9"/>
<dbReference type="InterPro" id="IPR036866">
    <property type="entry name" value="RibonucZ/Hydroxyglut_hydro"/>
</dbReference>
<dbReference type="EMBL" id="FN649727">
    <property type="protein sequence ID" value="CBJ48491.1"/>
    <property type="molecule type" value="Genomic_DNA"/>
</dbReference>
<gene>
    <name evidence="1" type="ORF">Esi_0002_0334</name>
</gene>
<reference evidence="1 2" key="1">
    <citation type="journal article" date="2010" name="Nature">
        <title>The Ectocarpus genome and the independent evolution of multicellularity in brown algae.</title>
        <authorList>
            <person name="Cock J.M."/>
            <person name="Sterck L."/>
            <person name="Rouze P."/>
            <person name="Scornet D."/>
            <person name="Allen A.E."/>
            <person name="Amoutzias G."/>
            <person name="Anthouard V."/>
            <person name="Artiguenave F."/>
            <person name="Aury J.M."/>
            <person name="Badger J.H."/>
            <person name="Beszteri B."/>
            <person name="Billiau K."/>
            <person name="Bonnet E."/>
            <person name="Bothwell J.H."/>
            <person name="Bowler C."/>
            <person name="Boyen C."/>
            <person name="Brownlee C."/>
            <person name="Carrano C.J."/>
            <person name="Charrier B."/>
            <person name="Cho G.Y."/>
            <person name="Coelho S.M."/>
            <person name="Collen J."/>
            <person name="Corre E."/>
            <person name="Da Silva C."/>
            <person name="Delage L."/>
            <person name="Delaroque N."/>
            <person name="Dittami S.M."/>
            <person name="Doulbeau S."/>
            <person name="Elias M."/>
            <person name="Farnham G."/>
            <person name="Gachon C.M."/>
            <person name="Gschloessl B."/>
            <person name="Heesch S."/>
            <person name="Jabbari K."/>
            <person name="Jubin C."/>
            <person name="Kawai H."/>
            <person name="Kimura K."/>
            <person name="Kloareg B."/>
            <person name="Kupper F.C."/>
            <person name="Lang D."/>
            <person name="Le Bail A."/>
            <person name="Leblanc C."/>
            <person name="Lerouge P."/>
            <person name="Lohr M."/>
            <person name="Lopez P.J."/>
            <person name="Martens C."/>
            <person name="Maumus F."/>
            <person name="Michel G."/>
            <person name="Miranda-Saavedra D."/>
            <person name="Morales J."/>
            <person name="Moreau H."/>
            <person name="Motomura T."/>
            <person name="Nagasato C."/>
            <person name="Napoli C.A."/>
            <person name="Nelson D.R."/>
            <person name="Nyvall-Collen P."/>
            <person name="Peters A.F."/>
            <person name="Pommier C."/>
            <person name="Potin P."/>
            <person name="Poulain J."/>
            <person name="Quesneville H."/>
            <person name="Read B."/>
            <person name="Rensing S.A."/>
            <person name="Ritter A."/>
            <person name="Rousvoal S."/>
            <person name="Samanta M."/>
            <person name="Samson G."/>
            <person name="Schroeder D.C."/>
            <person name="Segurens B."/>
            <person name="Strittmatter M."/>
            <person name="Tonon T."/>
            <person name="Tregear J.W."/>
            <person name="Valentin K."/>
            <person name="von Dassow P."/>
            <person name="Yamagishi T."/>
            <person name="Van de Peer Y."/>
            <person name="Wincker P."/>
        </authorList>
    </citation>
    <scope>NUCLEOTIDE SEQUENCE [LARGE SCALE GENOMIC DNA]</scope>
    <source>
        <strain evidence="2">Ec32 / CCAP1310/4</strain>
    </source>
</reference>
<dbReference type="InParanoid" id="D7FQF9"/>
<evidence type="ECO:0000313" key="2">
    <source>
        <dbReference type="Proteomes" id="UP000002630"/>
    </source>
</evidence>
<accession>D7FQF9</accession>
<dbReference type="Proteomes" id="UP000002630">
    <property type="component" value="Linkage Group LG02"/>
</dbReference>
<dbReference type="OrthoDB" id="9971335at2759"/>
<keyword evidence="2" id="KW-1185">Reference proteome</keyword>
<dbReference type="SUPFAM" id="SSF56281">
    <property type="entry name" value="Metallo-hydrolase/oxidoreductase"/>
    <property type="match status" value="1"/>
</dbReference>